<keyword evidence="2" id="KW-1185">Reference proteome</keyword>
<name>A0A9N9J1N8_9GLOM</name>
<comment type="caution">
    <text evidence="1">The sequence shown here is derived from an EMBL/GenBank/DDBJ whole genome shotgun (WGS) entry which is preliminary data.</text>
</comment>
<sequence>QQFLEAVNLLSNKDFEILFNSLEHEIAKALESFKNGFHHTSFTIGSLIENFEDDRNNGITDDFGL</sequence>
<evidence type="ECO:0000313" key="2">
    <source>
        <dbReference type="Proteomes" id="UP000789570"/>
    </source>
</evidence>
<organism evidence="1 2">
    <name type="scientific">Funneliformis caledonium</name>
    <dbReference type="NCBI Taxonomy" id="1117310"/>
    <lineage>
        <taxon>Eukaryota</taxon>
        <taxon>Fungi</taxon>
        <taxon>Fungi incertae sedis</taxon>
        <taxon>Mucoromycota</taxon>
        <taxon>Glomeromycotina</taxon>
        <taxon>Glomeromycetes</taxon>
        <taxon>Glomerales</taxon>
        <taxon>Glomeraceae</taxon>
        <taxon>Funneliformis</taxon>
    </lineage>
</organism>
<dbReference type="EMBL" id="CAJVPQ010021393">
    <property type="protein sequence ID" value="CAG8758258.1"/>
    <property type="molecule type" value="Genomic_DNA"/>
</dbReference>
<feature type="non-terminal residue" evidence="1">
    <location>
        <position position="65"/>
    </location>
</feature>
<accession>A0A9N9J1N8</accession>
<gene>
    <name evidence="1" type="ORF">FCALED_LOCUS16754</name>
</gene>
<reference evidence="1" key="1">
    <citation type="submission" date="2021-06" db="EMBL/GenBank/DDBJ databases">
        <authorList>
            <person name="Kallberg Y."/>
            <person name="Tangrot J."/>
            <person name="Rosling A."/>
        </authorList>
    </citation>
    <scope>NUCLEOTIDE SEQUENCE</scope>
    <source>
        <strain evidence="1">UK204</strain>
    </source>
</reference>
<feature type="non-terminal residue" evidence="1">
    <location>
        <position position="1"/>
    </location>
</feature>
<proteinExistence type="predicted"/>
<dbReference type="Proteomes" id="UP000789570">
    <property type="component" value="Unassembled WGS sequence"/>
</dbReference>
<dbReference type="AlphaFoldDB" id="A0A9N9J1N8"/>
<protein>
    <submittedName>
        <fullName evidence="1">12137_t:CDS:1</fullName>
    </submittedName>
</protein>
<evidence type="ECO:0000313" key="1">
    <source>
        <dbReference type="EMBL" id="CAG8758258.1"/>
    </source>
</evidence>